<feature type="region of interest" description="Disordered" evidence="1">
    <location>
        <begin position="42"/>
        <end position="66"/>
    </location>
</feature>
<name>A0A0N5AS23_9BILA</name>
<evidence type="ECO:0000313" key="2">
    <source>
        <dbReference type="Proteomes" id="UP000046393"/>
    </source>
</evidence>
<proteinExistence type="predicted"/>
<dbReference type="Proteomes" id="UP000046393">
    <property type="component" value="Unplaced"/>
</dbReference>
<organism evidence="2 3">
    <name type="scientific">Syphacia muris</name>
    <dbReference type="NCBI Taxonomy" id="451379"/>
    <lineage>
        <taxon>Eukaryota</taxon>
        <taxon>Metazoa</taxon>
        <taxon>Ecdysozoa</taxon>
        <taxon>Nematoda</taxon>
        <taxon>Chromadorea</taxon>
        <taxon>Rhabditida</taxon>
        <taxon>Spirurina</taxon>
        <taxon>Oxyuridomorpha</taxon>
        <taxon>Oxyuroidea</taxon>
        <taxon>Oxyuridae</taxon>
        <taxon>Syphacia</taxon>
    </lineage>
</organism>
<evidence type="ECO:0000313" key="3">
    <source>
        <dbReference type="WBParaSite" id="SMUV_0000757301-mRNA-1"/>
    </source>
</evidence>
<protein>
    <submittedName>
        <fullName evidence="3">Uncharacterized protein</fullName>
    </submittedName>
</protein>
<dbReference type="AlphaFoldDB" id="A0A0N5AS23"/>
<evidence type="ECO:0000256" key="1">
    <source>
        <dbReference type="SAM" id="MobiDB-lite"/>
    </source>
</evidence>
<keyword evidence="2" id="KW-1185">Reference proteome</keyword>
<dbReference type="WBParaSite" id="SMUV_0000757301-mRNA-1">
    <property type="protein sequence ID" value="SMUV_0000757301-mRNA-1"/>
    <property type="gene ID" value="SMUV_0000757301"/>
</dbReference>
<accession>A0A0N5AS23</accession>
<reference evidence="3" key="1">
    <citation type="submission" date="2017-02" db="UniProtKB">
        <authorList>
            <consortium name="WormBaseParasite"/>
        </authorList>
    </citation>
    <scope>IDENTIFICATION</scope>
</reference>
<sequence length="66" mass="7568">MLMDTVTKEYRLVQDLWICDIMLFDVKEVINMASHVAKTILSSSPPPLSSSRSSSRCCQHCHRRSQ</sequence>